<feature type="compositionally biased region" description="Polar residues" evidence="1">
    <location>
        <begin position="101"/>
        <end position="120"/>
    </location>
</feature>
<dbReference type="Proteomes" id="UP000292702">
    <property type="component" value="Unassembled WGS sequence"/>
</dbReference>
<evidence type="ECO:0000313" key="4">
    <source>
        <dbReference type="Proteomes" id="UP000292702"/>
    </source>
</evidence>
<keyword evidence="2" id="KW-0732">Signal</keyword>
<name>A0A4R0RGA4_9APHY</name>
<protein>
    <submittedName>
        <fullName evidence="3">Uncharacterized protein</fullName>
    </submittedName>
</protein>
<feature type="region of interest" description="Disordered" evidence="1">
    <location>
        <begin position="83"/>
        <end position="174"/>
    </location>
</feature>
<accession>A0A4R0RGA4</accession>
<evidence type="ECO:0000256" key="2">
    <source>
        <dbReference type="SAM" id="SignalP"/>
    </source>
</evidence>
<sequence length="174" mass="18341">MRFIITTALVALAATASAMSTPVDDAPHDAELYRRFADVVDAVYARGVHDGLRARSHDDRLERRAPGMEDGKPIEVKHPDHGWMPIQNMPGYQPMPKAPGTGSTAAGTSNNQQTVPQPSGQLPPMRDAASRQQVQQDRSSLERARRRQRLGLPPSGGSQTGGGGANAGGAGGAA</sequence>
<proteinExistence type="predicted"/>
<feature type="chain" id="PRO_5020536242" evidence="2">
    <location>
        <begin position="19"/>
        <end position="174"/>
    </location>
</feature>
<feature type="region of interest" description="Disordered" evidence="1">
    <location>
        <begin position="57"/>
        <end position="76"/>
    </location>
</feature>
<feature type="compositionally biased region" description="Gly residues" evidence="1">
    <location>
        <begin position="158"/>
        <end position="174"/>
    </location>
</feature>
<comment type="caution">
    <text evidence="3">The sequence shown here is derived from an EMBL/GenBank/DDBJ whole genome shotgun (WGS) entry which is preliminary data.</text>
</comment>
<dbReference type="AlphaFoldDB" id="A0A4R0RGA4"/>
<feature type="signal peptide" evidence="2">
    <location>
        <begin position="1"/>
        <end position="18"/>
    </location>
</feature>
<gene>
    <name evidence="3" type="ORF">EIP91_001591</name>
</gene>
<reference evidence="3 4" key="1">
    <citation type="submission" date="2018-11" db="EMBL/GenBank/DDBJ databases">
        <title>Genome assembly of Steccherinum ochraceum LE-BIN_3174, the white-rot fungus of the Steccherinaceae family (The Residual Polyporoid clade, Polyporales, Basidiomycota).</title>
        <authorList>
            <person name="Fedorova T.V."/>
            <person name="Glazunova O.A."/>
            <person name="Landesman E.O."/>
            <person name="Moiseenko K.V."/>
            <person name="Psurtseva N.V."/>
            <person name="Savinova O.S."/>
            <person name="Shakhova N.V."/>
            <person name="Tyazhelova T.V."/>
            <person name="Vasina D.V."/>
        </authorList>
    </citation>
    <scope>NUCLEOTIDE SEQUENCE [LARGE SCALE GENOMIC DNA]</scope>
    <source>
        <strain evidence="3 4">LE-BIN_3174</strain>
    </source>
</reference>
<keyword evidence="4" id="KW-1185">Reference proteome</keyword>
<evidence type="ECO:0000256" key="1">
    <source>
        <dbReference type="SAM" id="MobiDB-lite"/>
    </source>
</evidence>
<evidence type="ECO:0000313" key="3">
    <source>
        <dbReference type="EMBL" id="TCD66262.1"/>
    </source>
</evidence>
<organism evidence="3 4">
    <name type="scientific">Steccherinum ochraceum</name>
    <dbReference type="NCBI Taxonomy" id="92696"/>
    <lineage>
        <taxon>Eukaryota</taxon>
        <taxon>Fungi</taxon>
        <taxon>Dikarya</taxon>
        <taxon>Basidiomycota</taxon>
        <taxon>Agaricomycotina</taxon>
        <taxon>Agaricomycetes</taxon>
        <taxon>Polyporales</taxon>
        <taxon>Steccherinaceae</taxon>
        <taxon>Steccherinum</taxon>
    </lineage>
</organism>
<dbReference type="EMBL" id="RWJN01000142">
    <property type="protein sequence ID" value="TCD66262.1"/>
    <property type="molecule type" value="Genomic_DNA"/>
</dbReference>